<feature type="repeat" description="ANK" evidence="3">
    <location>
        <begin position="313"/>
        <end position="345"/>
    </location>
</feature>
<dbReference type="OrthoDB" id="194358at2759"/>
<feature type="repeat" description="ANK" evidence="3">
    <location>
        <begin position="88"/>
        <end position="120"/>
    </location>
</feature>
<dbReference type="Pfam" id="PF13606">
    <property type="entry name" value="Ank_3"/>
    <property type="match status" value="1"/>
</dbReference>
<dbReference type="Proteomes" id="UP000006882">
    <property type="component" value="Chromosome G1"/>
</dbReference>
<name>A0A251R290_PRUPE</name>
<feature type="repeat" description="ANK" evidence="3">
    <location>
        <begin position="587"/>
        <end position="619"/>
    </location>
</feature>
<dbReference type="Gramene" id="ONI30116">
    <property type="protein sequence ID" value="ONI30116"/>
    <property type="gene ID" value="PRUPE_1G232000"/>
</dbReference>
<dbReference type="PROSITE" id="PS50297">
    <property type="entry name" value="ANK_REP_REGION"/>
    <property type="match status" value="4"/>
</dbReference>
<evidence type="ECO:0000313" key="5">
    <source>
        <dbReference type="Proteomes" id="UP000006882"/>
    </source>
</evidence>
<evidence type="ECO:0000256" key="3">
    <source>
        <dbReference type="PROSITE-ProRule" id="PRU00023"/>
    </source>
</evidence>
<dbReference type="Gene3D" id="1.25.40.20">
    <property type="entry name" value="Ankyrin repeat-containing domain"/>
    <property type="match status" value="6"/>
</dbReference>
<keyword evidence="2 3" id="KW-0040">ANK repeat</keyword>
<dbReference type="InterPro" id="IPR051165">
    <property type="entry name" value="Multifunctional_ANK_Repeat"/>
</dbReference>
<dbReference type="PROSITE" id="PS50088">
    <property type="entry name" value="ANK_REPEAT"/>
    <property type="match status" value="7"/>
</dbReference>
<evidence type="ECO:0008006" key="6">
    <source>
        <dbReference type="Google" id="ProtNLM"/>
    </source>
</evidence>
<gene>
    <name evidence="4" type="ORF">PRUPE_1G232000</name>
</gene>
<feature type="repeat" description="ANK" evidence="3">
    <location>
        <begin position="487"/>
        <end position="519"/>
    </location>
</feature>
<dbReference type="SMR" id="A0A251R290"/>
<sequence length="762" mass="83049">MTVFRNSSAVPLSGKAHVFPVDYEAEVSQRLVDASHDSDLKSACECLGDPFVDVNFVGTVCLKSKKTEIVVQGESAHEVRVEYEEFKTQVTALFLAAHSGNLTLVRKLLGYGANVNQKLFRGYATTAAVREDHLEILEVLVNGGASQQACEEALLEASYLGRARPAEMLMGSDLIRPQAAIHALVSACCRGFVHVVDTLIKCGVDVDATDRALLQSCRPSLYTNVHCNALVAAIVSRQISVVRLLLQQAGVRTDIKVSLGGWSWDVSTGEEFRVGAGLAEPYSVTWCAVEYFEASGAILRLLLQHLSPNIPHFGRTLIHHAILCNNERAVDVLLNSGADVEVPIKTTTSKTDCPIHLASRLGLPAVLQRLINDGCDVNSQTGSGETALMICARYKHQECLKILAADGADFGLVNSSGHSASSIAESARWALGFRQAVLDMIRSGKDVQSSNRSIFSPLMFVTRANDVEALKKLIEGADIDLDEQDENGNSAVMIAAAGGYLEAFKLLIHAGADMNLENKHGQNIKELLEINQNGAEFEKLMVKHAPRKKFDSAVAFYTLHQAAQHGDFDFVHTLIIRGQDINAPDADGYTPLMLAARGGHAMVCGLLISFEARCDIVNARHETALLLARKSGTGKDAENVILDELARKLVLGGTHVKKHTKCGKGAPHRKVLKMVGSVGILQWGKSSKRKVICKKAEVGASDSFRWNRRRKFDTDEPGLFHVVTTKNKELHFVCESGIEMAQLWVRGIKLVTMKAVFGNWQE</sequence>
<dbReference type="InterPro" id="IPR002110">
    <property type="entry name" value="Ankyrin_rpt"/>
</dbReference>
<protein>
    <recommendedName>
        <fullName evidence="6">PH domain-containing protein</fullName>
    </recommendedName>
</protein>
<dbReference type="InterPro" id="IPR036770">
    <property type="entry name" value="Ankyrin_rpt-contain_sf"/>
</dbReference>
<dbReference type="SMART" id="SM00248">
    <property type="entry name" value="ANK"/>
    <property type="match status" value="11"/>
</dbReference>
<accession>A0A251R290</accession>
<evidence type="ECO:0000256" key="1">
    <source>
        <dbReference type="ARBA" id="ARBA00022737"/>
    </source>
</evidence>
<dbReference type="AlphaFoldDB" id="A0A251R290"/>
<evidence type="ECO:0000313" key="4">
    <source>
        <dbReference type="EMBL" id="ONI30116.1"/>
    </source>
</evidence>
<dbReference type="PANTHER" id="PTHR24123">
    <property type="entry name" value="ANKYRIN REPEAT-CONTAINING"/>
    <property type="match status" value="1"/>
</dbReference>
<feature type="repeat" description="ANK" evidence="3">
    <location>
        <begin position="350"/>
        <end position="382"/>
    </location>
</feature>
<keyword evidence="1" id="KW-0677">Repeat</keyword>
<dbReference type="Pfam" id="PF00023">
    <property type="entry name" value="Ank"/>
    <property type="match status" value="1"/>
</dbReference>
<dbReference type="STRING" id="3760.A0A251R290"/>
<dbReference type="Pfam" id="PF12796">
    <property type="entry name" value="Ank_2"/>
    <property type="match status" value="3"/>
</dbReference>
<keyword evidence="5" id="KW-1185">Reference proteome</keyword>
<dbReference type="EMBL" id="CM007651">
    <property type="protein sequence ID" value="ONI30116.1"/>
    <property type="molecule type" value="Genomic_DNA"/>
</dbReference>
<proteinExistence type="predicted"/>
<reference evidence="4 5" key="1">
    <citation type="journal article" date="2013" name="Nat. Genet.">
        <title>The high-quality draft genome of peach (Prunus persica) identifies unique patterns of genetic diversity, domestication and genome evolution.</title>
        <authorList>
            <consortium name="International Peach Genome Initiative"/>
            <person name="Verde I."/>
            <person name="Abbott A.G."/>
            <person name="Scalabrin S."/>
            <person name="Jung S."/>
            <person name="Shu S."/>
            <person name="Marroni F."/>
            <person name="Zhebentyayeva T."/>
            <person name="Dettori M.T."/>
            <person name="Grimwood J."/>
            <person name="Cattonaro F."/>
            <person name="Zuccolo A."/>
            <person name="Rossini L."/>
            <person name="Jenkins J."/>
            <person name="Vendramin E."/>
            <person name="Meisel L.A."/>
            <person name="Decroocq V."/>
            <person name="Sosinski B."/>
            <person name="Prochnik S."/>
            <person name="Mitros T."/>
            <person name="Policriti A."/>
            <person name="Cipriani G."/>
            <person name="Dondini L."/>
            <person name="Ficklin S."/>
            <person name="Goodstein D.M."/>
            <person name="Xuan P."/>
            <person name="Del Fabbro C."/>
            <person name="Aramini V."/>
            <person name="Copetti D."/>
            <person name="Gonzalez S."/>
            <person name="Horner D.S."/>
            <person name="Falchi R."/>
            <person name="Lucas S."/>
            <person name="Mica E."/>
            <person name="Maldonado J."/>
            <person name="Lazzari B."/>
            <person name="Bielenberg D."/>
            <person name="Pirona R."/>
            <person name="Miculan M."/>
            <person name="Barakat A."/>
            <person name="Testolin R."/>
            <person name="Stella A."/>
            <person name="Tartarini S."/>
            <person name="Tonutti P."/>
            <person name="Arus P."/>
            <person name="Orellana A."/>
            <person name="Wells C."/>
            <person name="Main D."/>
            <person name="Vizzotto G."/>
            <person name="Silva H."/>
            <person name="Salamini F."/>
            <person name="Schmutz J."/>
            <person name="Morgante M."/>
            <person name="Rokhsar D.S."/>
        </authorList>
    </citation>
    <scope>NUCLEOTIDE SEQUENCE [LARGE SCALE GENOMIC DNA]</scope>
    <source>
        <strain evidence="5">cv. Nemared</strain>
    </source>
</reference>
<dbReference type="PANTHER" id="PTHR24123:SF95">
    <property type="entry name" value="ANKYRIN-2-LIKE"/>
    <property type="match status" value="1"/>
</dbReference>
<evidence type="ECO:0000256" key="2">
    <source>
        <dbReference type="ARBA" id="ARBA00023043"/>
    </source>
</evidence>
<organism evidence="4 5">
    <name type="scientific">Prunus persica</name>
    <name type="common">Peach</name>
    <name type="synonym">Amygdalus persica</name>
    <dbReference type="NCBI Taxonomy" id="3760"/>
    <lineage>
        <taxon>Eukaryota</taxon>
        <taxon>Viridiplantae</taxon>
        <taxon>Streptophyta</taxon>
        <taxon>Embryophyta</taxon>
        <taxon>Tracheophyta</taxon>
        <taxon>Spermatophyta</taxon>
        <taxon>Magnoliopsida</taxon>
        <taxon>eudicotyledons</taxon>
        <taxon>Gunneridae</taxon>
        <taxon>Pentapetalae</taxon>
        <taxon>rosids</taxon>
        <taxon>fabids</taxon>
        <taxon>Rosales</taxon>
        <taxon>Rosaceae</taxon>
        <taxon>Amygdaloideae</taxon>
        <taxon>Amygdaleae</taxon>
        <taxon>Prunus</taxon>
    </lineage>
</organism>
<feature type="repeat" description="ANK" evidence="3">
    <location>
        <begin position="554"/>
        <end position="586"/>
    </location>
</feature>
<feature type="repeat" description="ANK" evidence="3">
    <location>
        <begin position="383"/>
        <end position="415"/>
    </location>
</feature>
<dbReference type="SUPFAM" id="SSF48403">
    <property type="entry name" value="Ankyrin repeat"/>
    <property type="match status" value="2"/>
</dbReference>